<keyword evidence="3" id="KW-1185">Reference proteome</keyword>
<dbReference type="AlphaFoldDB" id="A0ABD2NLE5"/>
<evidence type="ECO:0000313" key="2">
    <source>
        <dbReference type="EMBL" id="KAL3279498.1"/>
    </source>
</evidence>
<evidence type="ECO:0000313" key="3">
    <source>
        <dbReference type="Proteomes" id="UP001516400"/>
    </source>
</evidence>
<dbReference type="EMBL" id="JABFTP020000124">
    <property type="protein sequence ID" value="KAL3279498.1"/>
    <property type="molecule type" value="Genomic_DNA"/>
</dbReference>
<accession>A0ABD2NLE5</accession>
<reference evidence="2 3" key="1">
    <citation type="journal article" date="2021" name="BMC Biol.">
        <title>Horizontally acquired antibacterial genes associated with adaptive radiation of ladybird beetles.</title>
        <authorList>
            <person name="Li H.S."/>
            <person name="Tang X.F."/>
            <person name="Huang Y.H."/>
            <person name="Xu Z.Y."/>
            <person name="Chen M.L."/>
            <person name="Du X.Y."/>
            <person name="Qiu B.Y."/>
            <person name="Chen P.T."/>
            <person name="Zhang W."/>
            <person name="Slipinski A."/>
            <person name="Escalona H.E."/>
            <person name="Waterhouse R.M."/>
            <person name="Zwick A."/>
            <person name="Pang H."/>
        </authorList>
    </citation>
    <scope>NUCLEOTIDE SEQUENCE [LARGE SCALE GENOMIC DNA]</scope>
    <source>
        <strain evidence="2">SYSU2018</strain>
    </source>
</reference>
<sequence length="152" mass="17023">MTGYNSATHFKQLKEAIQNSEKNVIDLIDNKIVLVPSKSQDSEENQRKNVGTLEKSKSKNNNTAPPKQNRLLSNGPHEESVGPIYPKHQLVEEAEGGRQQQIPELKGSDINNLNGTDFEVGRKIFISSSKEVNCGKISIRVVWVSFEYENLS</sequence>
<organism evidence="2 3">
    <name type="scientific">Cryptolaemus montrouzieri</name>
    <dbReference type="NCBI Taxonomy" id="559131"/>
    <lineage>
        <taxon>Eukaryota</taxon>
        <taxon>Metazoa</taxon>
        <taxon>Ecdysozoa</taxon>
        <taxon>Arthropoda</taxon>
        <taxon>Hexapoda</taxon>
        <taxon>Insecta</taxon>
        <taxon>Pterygota</taxon>
        <taxon>Neoptera</taxon>
        <taxon>Endopterygota</taxon>
        <taxon>Coleoptera</taxon>
        <taxon>Polyphaga</taxon>
        <taxon>Cucujiformia</taxon>
        <taxon>Coccinelloidea</taxon>
        <taxon>Coccinellidae</taxon>
        <taxon>Scymninae</taxon>
        <taxon>Scymnini</taxon>
        <taxon>Cryptolaemus</taxon>
    </lineage>
</organism>
<evidence type="ECO:0000256" key="1">
    <source>
        <dbReference type="SAM" id="MobiDB-lite"/>
    </source>
</evidence>
<comment type="caution">
    <text evidence="2">The sequence shown here is derived from an EMBL/GenBank/DDBJ whole genome shotgun (WGS) entry which is preliminary data.</text>
</comment>
<dbReference type="Proteomes" id="UP001516400">
    <property type="component" value="Unassembled WGS sequence"/>
</dbReference>
<protein>
    <submittedName>
        <fullName evidence="2">Uncharacterized protein</fullName>
    </submittedName>
</protein>
<feature type="compositionally biased region" description="Polar residues" evidence="1">
    <location>
        <begin position="59"/>
        <end position="72"/>
    </location>
</feature>
<name>A0ABD2NLE5_9CUCU</name>
<feature type="region of interest" description="Disordered" evidence="1">
    <location>
        <begin position="38"/>
        <end position="87"/>
    </location>
</feature>
<proteinExistence type="predicted"/>
<gene>
    <name evidence="2" type="ORF">HHI36_017008</name>
</gene>